<dbReference type="OrthoDB" id="5514845at2"/>
<protein>
    <submittedName>
        <fullName evidence="3">DNA-binding protein</fullName>
    </submittedName>
</protein>
<organism evidence="3 4">
    <name type="scientific">Cupriavidus nantongensis</name>
    <dbReference type="NCBI Taxonomy" id="1796606"/>
    <lineage>
        <taxon>Bacteria</taxon>
        <taxon>Pseudomonadati</taxon>
        <taxon>Pseudomonadota</taxon>
        <taxon>Betaproteobacteria</taxon>
        <taxon>Burkholderiales</taxon>
        <taxon>Burkholderiaceae</taxon>
        <taxon>Cupriavidus</taxon>
    </lineage>
</organism>
<evidence type="ECO:0000313" key="3">
    <source>
        <dbReference type="EMBL" id="AMR80704.1"/>
    </source>
</evidence>
<dbReference type="AlphaFoldDB" id="A0A142JRJ2"/>
<accession>A0A142JRJ2</accession>
<dbReference type="SUPFAM" id="SSF50249">
    <property type="entry name" value="Nucleic acid-binding proteins"/>
    <property type="match status" value="1"/>
</dbReference>
<proteinExistence type="predicted"/>
<evidence type="ECO:0000259" key="2">
    <source>
        <dbReference type="Pfam" id="PF12172"/>
    </source>
</evidence>
<evidence type="ECO:0000259" key="1">
    <source>
        <dbReference type="Pfam" id="PF01796"/>
    </source>
</evidence>
<reference evidence="3 4" key="1">
    <citation type="submission" date="2016-03" db="EMBL/GenBank/DDBJ databases">
        <title>Complete genome sequence of a novel chlorpyrifos degrading bacterium, Cupriavidus nantongensis sp. X1.</title>
        <authorList>
            <person name="Fang L."/>
        </authorList>
    </citation>
    <scope>NUCLEOTIDE SEQUENCE [LARGE SCALE GENOMIC DNA]</scope>
    <source>
        <strain evidence="3 4">X1</strain>
    </source>
</reference>
<dbReference type="EMBL" id="CP014845">
    <property type="protein sequence ID" value="AMR80704.1"/>
    <property type="molecule type" value="Genomic_DNA"/>
</dbReference>
<keyword evidence="3" id="KW-0238">DNA-binding</keyword>
<keyword evidence="4" id="KW-1185">Reference proteome</keyword>
<dbReference type="PANTHER" id="PTHR34075">
    <property type="entry name" value="BLR3430 PROTEIN"/>
    <property type="match status" value="1"/>
</dbReference>
<sequence>MADHDMQSADGHYFSRLAQGVFEIPRCRECGRYHFFPRVLCPFCGSDALQWTAPSGYGRIYSTTVVRGKETSHNVCLVDLDEGPRLMSRVVGIEADAVKIGARVKACIEPSEHTGQTGKSALLVFRPTGDTP</sequence>
<dbReference type="Pfam" id="PF12172">
    <property type="entry name" value="zf-ChsH2"/>
    <property type="match status" value="1"/>
</dbReference>
<feature type="domain" description="ChsH2 rubredoxin-like zinc ribbon" evidence="2">
    <location>
        <begin position="15"/>
        <end position="49"/>
    </location>
</feature>
<dbReference type="GO" id="GO:0003677">
    <property type="term" value="F:DNA binding"/>
    <property type="evidence" value="ECO:0007669"/>
    <property type="project" value="UniProtKB-KW"/>
</dbReference>
<dbReference type="InterPro" id="IPR052513">
    <property type="entry name" value="Thioester_dehydratase-like"/>
</dbReference>
<dbReference type="Gene3D" id="6.10.30.10">
    <property type="match status" value="1"/>
</dbReference>
<dbReference type="PANTHER" id="PTHR34075:SF5">
    <property type="entry name" value="BLR3430 PROTEIN"/>
    <property type="match status" value="1"/>
</dbReference>
<feature type="domain" description="ChsH2 C-terminal OB-fold" evidence="1">
    <location>
        <begin position="51"/>
        <end position="108"/>
    </location>
</feature>
<dbReference type="STRING" id="1796606.A2G96_22970"/>
<dbReference type="InterPro" id="IPR022002">
    <property type="entry name" value="ChsH2_Znr"/>
</dbReference>
<dbReference type="RefSeq" id="WP_062802532.1">
    <property type="nucleotide sequence ID" value="NZ_CP014845.1"/>
</dbReference>
<dbReference type="InterPro" id="IPR002878">
    <property type="entry name" value="ChsH2_C"/>
</dbReference>
<gene>
    <name evidence="3" type="ORF">A2G96_22970</name>
</gene>
<dbReference type="KEGG" id="cnan:A2G96_22970"/>
<dbReference type="InterPro" id="IPR012340">
    <property type="entry name" value="NA-bd_OB-fold"/>
</dbReference>
<dbReference type="Pfam" id="PF01796">
    <property type="entry name" value="OB_ChsH2_C"/>
    <property type="match status" value="1"/>
</dbReference>
<evidence type="ECO:0000313" key="4">
    <source>
        <dbReference type="Proteomes" id="UP000075238"/>
    </source>
</evidence>
<dbReference type="Proteomes" id="UP000075238">
    <property type="component" value="Chromosome 2"/>
</dbReference>
<name>A0A142JRJ2_9BURK</name>